<evidence type="ECO:0000256" key="1">
    <source>
        <dbReference type="ARBA" id="ARBA00001974"/>
    </source>
</evidence>
<evidence type="ECO:0000256" key="6">
    <source>
        <dbReference type="RuleBase" id="RU362125"/>
    </source>
</evidence>
<dbReference type="EMBL" id="FO203431">
    <property type="protein sequence ID" value="CCH89628.1"/>
    <property type="molecule type" value="Genomic_DNA"/>
</dbReference>
<proteinExistence type="inferred from homology"/>
<evidence type="ECO:0000256" key="2">
    <source>
        <dbReference type="ARBA" id="ARBA00009347"/>
    </source>
</evidence>
<dbReference type="Gene3D" id="1.20.140.10">
    <property type="entry name" value="Butyryl-CoA Dehydrogenase, subunit A, domain 3"/>
    <property type="match status" value="1"/>
</dbReference>
<dbReference type="Pfam" id="PF00441">
    <property type="entry name" value="Acyl-CoA_dh_1"/>
    <property type="match status" value="1"/>
</dbReference>
<dbReference type="InterPro" id="IPR013786">
    <property type="entry name" value="AcylCoA_DH/ox_N"/>
</dbReference>
<protein>
    <submittedName>
        <fullName evidence="10">Acyl-CoA dehydrogenase</fullName>
        <ecNumber evidence="10">1.3.99.-</ecNumber>
    </submittedName>
</protein>
<dbReference type="GO" id="GO:0003995">
    <property type="term" value="F:acyl-CoA dehydrogenase activity"/>
    <property type="evidence" value="ECO:0007669"/>
    <property type="project" value="InterPro"/>
</dbReference>
<keyword evidence="5 6" id="KW-0560">Oxidoreductase</keyword>
<dbReference type="InterPro" id="IPR052161">
    <property type="entry name" value="Mycobact_Acyl-CoA_DH"/>
</dbReference>
<dbReference type="SUPFAM" id="SSF56645">
    <property type="entry name" value="Acyl-CoA dehydrogenase NM domain-like"/>
    <property type="match status" value="1"/>
</dbReference>
<dbReference type="PANTHER" id="PTHR43292">
    <property type="entry name" value="ACYL-COA DEHYDROGENASE"/>
    <property type="match status" value="1"/>
</dbReference>
<evidence type="ECO:0000256" key="3">
    <source>
        <dbReference type="ARBA" id="ARBA00022630"/>
    </source>
</evidence>
<comment type="similarity">
    <text evidence="2 6">Belongs to the acyl-CoA dehydrogenase family.</text>
</comment>
<gene>
    <name evidence="10" type="ordered locus">MODMU_4231</name>
</gene>
<accession>I4F1W5</accession>
<dbReference type="eggNOG" id="COG1960">
    <property type="taxonomic scope" value="Bacteria"/>
</dbReference>
<evidence type="ECO:0000256" key="4">
    <source>
        <dbReference type="ARBA" id="ARBA00022827"/>
    </source>
</evidence>
<feature type="domain" description="Acyl-CoA dehydrogenase/oxidase N-terminal" evidence="9">
    <location>
        <begin position="16"/>
        <end position="128"/>
    </location>
</feature>
<dbReference type="Gene3D" id="1.10.540.10">
    <property type="entry name" value="Acyl-CoA dehydrogenase/oxidase, N-terminal domain"/>
    <property type="match status" value="1"/>
</dbReference>
<dbReference type="InterPro" id="IPR046373">
    <property type="entry name" value="Acyl-CoA_Oxase/DH_mid-dom_sf"/>
</dbReference>
<name>I4F1W5_MODI5</name>
<dbReference type="GO" id="GO:0050660">
    <property type="term" value="F:flavin adenine dinucleotide binding"/>
    <property type="evidence" value="ECO:0007669"/>
    <property type="project" value="InterPro"/>
</dbReference>
<evidence type="ECO:0000313" key="11">
    <source>
        <dbReference type="Proteomes" id="UP000006461"/>
    </source>
</evidence>
<evidence type="ECO:0000259" key="8">
    <source>
        <dbReference type="Pfam" id="PF02770"/>
    </source>
</evidence>
<evidence type="ECO:0000256" key="5">
    <source>
        <dbReference type="ARBA" id="ARBA00023002"/>
    </source>
</evidence>
<dbReference type="OMA" id="LGMTWPK"/>
<dbReference type="Proteomes" id="UP000006461">
    <property type="component" value="Chromosome"/>
</dbReference>
<evidence type="ECO:0000259" key="9">
    <source>
        <dbReference type="Pfam" id="PF02771"/>
    </source>
</evidence>
<dbReference type="OrthoDB" id="2769798at2"/>
<evidence type="ECO:0000259" key="7">
    <source>
        <dbReference type="Pfam" id="PF00441"/>
    </source>
</evidence>
<dbReference type="Pfam" id="PF02771">
    <property type="entry name" value="Acyl-CoA_dh_N"/>
    <property type="match status" value="1"/>
</dbReference>
<feature type="domain" description="Acyl-CoA oxidase/dehydrogenase middle" evidence="8">
    <location>
        <begin position="133"/>
        <end position="229"/>
    </location>
</feature>
<dbReference type="SUPFAM" id="SSF47203">
    <property type="entry name" value="Acyl-CoA dehydrogenase C-terminal domain-like"/>
    <property type="match status" value="1"/>
</dbReference>
<evidence type="ECO:0000313" key="10">
    <source>
        <dbReference type="EMBL" id="CCH89628.1"/>
    </source>
</evidence>
<dbReference type="PATRIC" id="fig|477641.3.peg.3952"/>
<dbReference type="InterPro" id="IPR037069">
    <property type="entry name" value="AcylCoA_DH/ox_N_sf"/>
</dbReference>
<dbReference type="InterPro" id="IPR009075">
    <property type="entry name" value="AcylCo_DH/oxidase_C"/>
</dbReference>
<dbReference type="KEGG" id="mmar:MODMU_4231"/>
<dbReference type="EC" id="1.3.99.-" evidence="10"/>
<dbReference type="PANTHER" id="PTHR43292:SF4">
    <property type="entry name" value="ACYL-COA DEHYDROGENASE FADE34"/>
    <property type="match status" value="1"/>
</dbReference>
<dbReference type="Gene3D" id="2.40.110.10">
    <property type="entry name" value="Butyryl-CoA Dehydrogenase, subunit A, domain 2"/>
    <property type="match status" value="1"/>
</dbReference>
<organism evidence="10 11">
    <name type="scientific">Modestobacter italicus (strain DSM 44449 / CECT 9708 / BC 501)</name>
    <dbReference type="NCBI Taxonomy" id="2732864"/>
    <lineage>
        <taxon>Bacteria</taxon>
        <taxon>Bacillati</taxon>
        <taxon>Actinomycetota</taxon>
        <taxon>Actinomycetes</taxon>
        <taxon>Geodermatophilales</taxon>
        <taxon>Geodermatophilaceae</taxon>
        <taxon>Modestobacter</taxon>
    </lineage>
</organism>
<keyword evidence="11" id="KW-1185">Reference proteome</keyword>
<dbReference type="Pfam" id="PF02770">
    <property type="entry name" value="Acyl-CoA_dh_M"/>
    <property type="match status" value="1"/>
</dbReference>
<dbReference type="InterPro" id="IPR006091">
    <property type="entry name" value="Acyl-CoA_Oxase/DH_mid-dom"/>
</dbReference>
<reference evidence="10 11" key="1">
    <citation type="journal article" date="2012" name="J. Bacteriol.">
        <title>Genome Sequence of Radiation-Resistant Modestobacter marinus Strain BC501, a Representative Actinobacterium That Thrives on Calcareous Stone Surfaces.</title>
        <authorList>
            <person name="Normand P."/>
            <person name="Gury J."/>
            <person name="Pujic P."/>
            <person name="Chouaia B."/>
            <person name="Crotti E."/>
            <person name="Brusetti L."/>
            <person name="Daffonchio D."/>
            <person name="Vacherie B."/>
            <person name="Barbe V."/>
            <person name="Medigue C."/>
            <person name="Calteau A."/>
            <person name="Ghodhbane-Gtari F."/>
            <person name="Essoussi I."/>
            <person name="Nouioui I."/>
            <person name="Abbassi-Ghozzi I."/>
            <person name="Gtari M."/>
        </authorList>
    </citation>
    <scope>NUCLEOTIDE SEQUENCE [LARGE SCALE GENOMIC DNA]</scope>
    <source>
        <strain evidence="11">BC 501</strain>
    </source>
</reference>
<dbReference type="InterPro" id="IPR006089">
    <property type="entry name" value="Acyl-CoA_DH_CS"/>
</dbReference>
<dbReference type="PROSITE" id="PS00072">
    <property type="entry name" value="ACYL_COA_DH_1"/>
    <property type="match status" value="1"/>
</dbReference>
<feature type="domain" description="Acyl-CoA dehydrogenase/oxidase C-terminal" evidence="7">
    <location>
        <begin position="269"/>
        <end position="384"/>
    </location>
</feature>
<comment type="cofactor">
    <cofactor evidence="1 6">
        <name>FAD</name>
        <dbReference type="ChEBI" id="CHEBI:57692"/>
    </cofactor>
</comment>
<dbReference type="AlphaFoldDB" id="I4F1W5"/>
<dbReference type="STRING" id="477641.MODMU_4231"/>
<dbReference type="InterPro" id="IPR036250">
    <property type="entry name" value="AcylCo_DH-like_C"/>
</dbReference>
<keyword evidence="3 6" id="KW-0285">Flavoprotein</keyword>
<dbReference type="InterPro" id="IPR009100">
    <property type="entry name" value="AcylCoA_DH/oxidase_NM_dom_sf"/>
</dbReference>
<dbReference type="GO" id="GO:0005886">
    <property type="term" value="C:plasma membrane"/>
    <property type="evidence" value="ECO:0007669"/>
    <property type="project" value="TreeGrafter"/>
</dbReference>
<sequence length="387" mass="41398">MGSNSLTLAPVPRSAAAEQVREEVRAFLAEELAAGSFTTSVDTWLSGVDPAFSRKLGERGWLGMTWPKQYGGHERTAMERYAVTEELLAAGAPVAAHWIADRQSGPNLLRYGTEAQRTEILPRIAAGECFFVIGMSEPDSGSDLASIRTRATRNGDGDWVVEGAKVWTSNAHTSHYAITLVRTSPADPAHRHAGLSQLLVDLSLPGITVNPIRILDGGHHFNEVVFDGVVVPGDMLLGEEGNGWHQVTAELAFERSGPERFLSTYPLVAEFARRVAAAPDPAGLAALGRLSARLLALRQMSLRIAGALDRGELPDIPAALVKDVGTTFEADVIDEVRRAVDVVASLDSPDPLGRALAEAQLHAPGYTLRGGTNEILRGIVARGLGLR</sequence>
<dbReference type="HOGENOM" id="CLU_018204_9_1_11"/>
<keyword evidence="4 6" id="KW-0274">FAD</keyword>